<dbReference type="GO" id="GO:0046464">
    <property type="term" value="P:acylglycerol catabolic process"/>
    <property type="evidence" value="ECO:0007669"/>
    <property type="project" value="TreeGrafter"/>
</dbReference>
<dbReference type="RefSeq" id="WP_133502973.1">
    <property type="nucleotide sequence ID" value="NZ_SNXC01000010.1"/>
</dbReference>
<keyword evidence="3" id="KW-1185">Reference proteome</keyword>
<feature type="domain" description="AB hydrolase-1" evidence="1">
    <location>
        <begin position="31"/>
        <end position="279"/>
    </location>
</feature>
<dbReference type="Proteomes" id="UP000294656">
    <property type="component" value="Unassembled WGS sequence"/>
</dbReference>
<proteinExistence type="predicted"/>
<dbReference type="AlphaFoldDB" id="A0A4R6MB83"/>
<evidence type="ECO:0000259" key="1">
    <source>
        <dbReference type="Pfam" id="PF12697"/>
    </source>
</evidence>
<gene>
    <name evidence="2" type="ORF">DFP79_1155</name>
</gene>
<dbReference type="EMBL" id="SNXC01000010">
    <property type="protein sequence ID" value="TDO98743.1"/>
    <property type="molecule type" value="Genomic_DNA"/>
</dbReference>
<accession>A0A4R6MB83</accession>
<name>A0A4R6MB83_9GAMM</name>
<dbReference type="Gene3D" id="3.40.50.1820">
    <property type="entry name" value="alpha/beta hydrolase"/>
    <property type="match status" value="1"/>
</dbReference>
<dbReference type="GO" id="GO:0016020">
    <property type="term" value="C:membrane"/>
    <property type="evidence" value="ECO:0007669"/>
    <property type="project" value="TreeGrafter"/>
</dbReference>
<dbReference type="InterPro" id="IPR000073">
    <property type="entry name" value="AB_hydrolase_1"/>
</dbReference>
<dbReference type="OrthoDB" id="6159976at2"/>
<dbReference type="InterPro" id="IPR029058">
    <property type="entry name" value="AB_hydrolase_fold"/>
</dbReference>
<protein>
    <submittedName>
        <fullName evidence="2">Pimeloyl-ACP methyl ester carboxylesterase</fullName>
    </submittedName>
</protein>
<evidence type="ECO:0000313" key="2">
    <source>
        <dbReference type="EMBL" id="TDO98743.1"/>
    </source>
</evidence>
<dbReference type="PANTHER" id="PTHR43798:SF5">
    <property type="entry name" value="MONOACYLGLYCEROL LIPASE ABHD6"/>
    <property type="match status" value="1"/>
</dbReference>
<evidence type="ECO:0000313" key="3">
    <source>
        <dbReference type="Proteomes" id="UP000294656"/>
    </source>
</evidence>
<reference evidence="2 3" key="1">
    <citation type="submission" date="2019-03" db="EMBL/GenBank/DDBJ databases">
        <title>Genomic Encyclopedia of Type Strains, Phase III (KMG-III): the genomes of soil and plant-associated and newly described type strains.</title>
        <authorList>
            <person name="Whitman W."/>
        </authorList>
    </citation>
    <scope>NUCLEOTIDE SEQUENCE [LARGE SCALE GENOMIC DNA]</scope>
    <source>
        <strain evidence="2 3">CECT 7378</strain>
    </source>
</reference>
<comment type="caution">
    <text evidence="2">The sequence shown here is derived from an EMBL/GenBank/DDBJ whole genome shotgun (WGS) entry which is preliminary data.</text>
</comment>
<dbReference type="PANTHER" id="PTHR43798">
    <property type="entry name" value="MONOACYLGLYCEROL LIPASE"/>
    <property type="match status" value="1"/>
</dbReference>
<sequence>MSEINYLHLGEVTLRYRLIHNPESLTDASCLMLHGAGVAADITFLPILEHLNHWRWVLLPDLTGMGESYFNERDERPVSIDSLASEVDSLLTYLDWNQFDFVGYSLGGLVGLRLNQVRTEASNVSSKMALLEPASLDREDLGALMGIRERYREASLIIRETGDVEQGVALFMNSVAPERKKHPVTEATTQSRLAHRPHGFAYALDAVTDWVQGVVNAPHARNELIDSVRASLLISGALSNDALRSHYDQIVSRKPAWKHAVLKGCDHSLPFQKPRQVAKLLTDWFEMK</sequence>
<dbReference type="GO" id="GO:0047372">
    <property type="term" value="F:monoacylglycerol lipase activity"/>
    <property type="evidence" value="ECO:0007669"/>
    <property type="project" value="TreeGrafter"/>
</dbReference>
<dbReference type="Pfam" id="PF12697">
    <property type="entry name" value="Abhydrolase_6"/>
    <property type="match status" value="1"/>
</dbReference>
<organism evidence="2 3">
    <name type="scientific">Marinomonas balearica</name>
    <dbReference type="NCBI Taxonomy" id="491947"/>
    <lineage>
        <taxon>Bacteria</taxon>
        <taxon>Pseudomonadati</taxon>
        <taxon>Pseudomonadota</taxon>
        <taxon>Gammaproteobacteria</taxon>
        <taxon>Oceanospirillales</taxon>
        <taxon>Oceanospirillaceae</taxon>
        <taxon>Marinomonas</taxon>
    </lineage>
</organism>
<dbReference type="SUPFAM" id="SSF53474">
    <property type="entry name" value="alpha/beta-Hydrolases"/>
    <property type="match status" value="1"/>
</dbReference>
<dbReference type="InterPro" id="IPR050266">
    <property type="entry name" value="AB_hydrolase_sf"/>
</dbReference>